<evidence type="ECO:0000256" key="4">
    <source>
        <dbReference type="ARBA" id="ARBA00023136"/>
    </source>
</evidence>
<feature type="domain" description="Sodium/calcium exchanger membrane region" evidence="6">
    <location>
        <begin position="166"/>
        <end position="306"/>
    </location>
</feature>
<feature type="transmembrane region" description="Helical" evidence="5">
    <location>
        <begin position="6"/>
        <end position="23"/>
    </location>
</feature>
<evidence type="ECO:0000256" key="2">
    <source>
        <dbReference type="ARBA" id="ARBA00022692"/>
    </source>
</evidence>
<dbReference type="Pfam" id="PF01699">
    <property type="entry name" value="Na_Ca_ex"/>
    <property type="match status" value="2"/>
</dbReference>
<reference evidence="7 8" key="1">
    <citation type="submission" date="2021-07" db="EMBL/GenBank/DDBJ databases">
        <title>Genomic diversity and antimicrobial resistance of Prevotella spp. isolated from chronic lung disease airways.</title>
        <authorList>
            <person name="Webb K.A."/>
            <person name="Olagoke O.S."/>
            <person name="Baird T."/>
            <person name="Neill J."/>
            <person name="Pham A."/>
            <person name="Wells T.J."/>
            <person name="Ramsay K.A."/>
            <person name="Bell S.C."/>
            <person name="Sarovich D.S."/>
            <person name="Price E.P."/>
        </authorList>
    </citation>
    <scope>NUCLEOTIDE SEQUENCE [LARGE SCALE GENOMIC DNA]</scope>
    <source>
        <strain evidence="7 8">SCHI0011.S.12</strain>
    </source>
</reference>
<feature type="domain" description="Sodium/calcium exchanger membrane region" evidence="6">
    <location>
        <begin position="5"/>
        <end position="144"/>
    </location>
</feature>
<feature type="transmembrane region" description="Helical" evidence="5">
    <location>
        <begin position="291"/>
        <end position="307"/>
    </location>
</feature>
<evidence type="ECO:0000256" key="3">
    <source>
        <dbReference type="ARBA" id="ARBA00022989"/>
    </source>
</evidence>
<feature type="transmembrane region" description="Helical" evidence="5">
    <location>
        <begin position="260"/>
        <end position="279"/>
    </location>
</feature>
<evidence type="ECO:0000313" key="7">
    <source>
        <dbReference type="EMBL" id="MBW4769425.1"/>
    </source>
</evidence>
<keyword evidence="4 5" id="KW-0472">Membrane</keyword>
<feature type="transmembrane region" description="Helical" evidence="5">
    <location>
        <begin position="235"/>
        <end position="254"/>
    </location>
</feature>
<name>A0ABS6YCZ5_9BACT</name>
<dbReference type="PANTHER" id="PTHR10846">
    <property type="entry name" value="SODIUM/POTASSIUM/CALCIUM EXCHANGER"/>
    <property type="match status" value="1"/>
</dbReference>
<feature type="transmembrane region" description="Helical" evidence="5">
    <location>
        <begin position="200"/>
        <end position="223"/>
    </location>
</feature>
<dbReference type="InterPro" id="IPR004481">
    <property type="entry name" value="K/Na/Ca-exchanger"/>
</dbReference>
<sequence length="309" mass="32278">MILNILLIIIGVAVVLLGADILTKGSVALAQRMKVSQIVIGLTIVAAGTSMPEFFVSFVSAIKGTPDLAIGNVVGSNIFNALLIVGVSAAVTPIAILKGTVRKDIPFACFASLLLLGLCFDGSISRIDAAILFATFLGFLLFTLKNAKSGDEDENEPLANTSVLKSVVFIIGGLAGLIIGSNLFVDSATFVAQQLGVSEAVIGLTIVAGGTSLPELATSVVAAKKGNSGIAIGNVLGSNVFNILAILGLTGVISPMKINGITMLDFALLIVSMLLLWVFSYTKYIIKRWEGFVLTGVFLAYMSYLFMHV</sequence>
<feature type="transmembrane region" description="Helical" evidence="5">
    <location>
        <begin position="78"/>
        <end position="97"/>
    </location>
</feature>
<dbReference type="Proteomes" id="UP000788426">
    <property type="component" value="Unassembled WGS sequence"/>
</dbReference>
<evidence type="ECO:0000259" key="6">
    <source>
        <dbReference type="Pfam" id="PF01699"/>
    </source>
</evidence>
<proteinExistence type="predicted"/>
<dbReference type="RefSeq" id="WP_219481332.1">
    <property type="nucleotide sequence ID" value="NZ_JAHXCT010000004.1"/>
</dbReference>
<keyword evidence="8" id="KW-1185">Reference proteome</keyword>
<evidence type="ECO:0000256" key="1">
    <source>
        <dbReference type="ARBA" id="ARBA00004141"/>
    </source>
</evidence>
<keyword evidence="3 5" id="KW-1133">Transmembrane helix</keyword>
<dbReference type="PANTHER" id="PTHR10846:SF8">
    <property type="entry name" value="INNER MEMBRANE PROTEIN YRBG"/>
    <property type="match status" value="1"/>
</dbReference>
<evidence type="ECO:0000256" key="5">
    <source>
        <dbReference type="SAM" id="Phobius"/>
    </source>
</evidence>
<gene>
    <name evidence="7" type="ORF">KZO38_06575</name>
</gene>
<dbReference type="InterPro" id="IPR004837">
    <property type="entry name" value="NaCa_Exmemb"/>
</dbReference>
<feature type="transmembrane region" description="Helical" evidence="5">
    <location>
        <begin position="35"/>
        <end position="58"/>
    </location>
</feature>
<organism evidence="7 8">
    <name type="scientific">Hoylesella nanceiensis</name>
    <dbReference type="NCBI Taxonomy" id="425941"/>
    <lineage>
        <taxon>Bacteria</taxon>
        <taxon>Pseudomonadati</taxon>
        <taxon>Bacteroidota</taxon>
        <taxon>Bacteroidia</taxon>
        <taxon>Bacteroidales</taxon>
        <taxon>Prevotellaceae</taxon>
        <taxon>Hoylesella</taxon>
    </lineage>
</organism>
<protein>
    <submittedName>
        <fullName evidence="7">Calcium/sodium antiporter</fullName>
    </submittedName>
</protein>
<comment type="caution">
    <text evidence="7">The sequence shown here is derived from an EMBL/GenBank/DDBJ whole genome shotgun (WGS) entry which is preliminary data.</text>
</comment>
<comment type="subcellular location">
    <subcellularLocation>
        <location evidence="1">Membrane</location>
        <topology evidence="1">Multi-pass membrane protein</topology>
    </subcellularLocation>
</comment>
<feature type="transmembrane region" description="Helical" evidence="5">
    <location>
        <begin position="167"/>
        <end position="185"/>
    </location>
</feature>
<keyword evidence="2 5" id="KW-0812">Transmembrane</keyword>
<feature type="transmembrane region" description="Helical" evidence="5">
    <location>
        <begin position="130"/>
        <end position="147"/>
    </location>
</feature>
<evidence type="ECO:0000313" key="8">
    <source>
        <dbReference type="Proteomes" id="UP000788426"/>
    </source>
</evidence>
<dbReference type="NCBIfam" id="TIGR00367">
    <property type="entry name" value="calcium/sodium antiporter"/>
    <property type="match status" value="1"/>
</dbReference>
<dbReference type="EMBL" id="JAHXCT010000004">
    <property type="protein sequence ID" value="MBW4769425.1"/>
    <property type="molecule type" value="Genomic_DNA"/>
</dbReference>
<accession>A0ABS6YCZ5</accession>